<dbReference type="GO" id="GO:0032502">
    <property type="term" value="P:developmental process"/>
    <property type="evidence" value="ECO:0007669"/>
    <property type="project" value="UniProtKB-ARBA"/>
</dbReference>
<dbReference type="Proteomes" id="UP000001646">
    <property type="component" value="Chromosome 2"/>
</dbReference>
<dbReference type="PROSITE" id="PS50805">
    <property type="entry name" value="KRAB"/>
    <property type="match status" value="1"/>
</dbReference>
<dbReference type="Ensembl" id="ENSACAT00000030257.2">
    <property type="protein sequence ID" value="ENSACAP00000022839.1"/>
    <property type="gene ID" value="ENSACAG00000029547.2"/>
</dbReference>
<feature type="domain" description="C2H2-type" evidence="13">
    <location>
        <begin position="1076"/>
        <end position="1103"/>
    </location>
</feature>
<reference evidence="15" key="2">
    <citation type="submission" date="2025-08" db="UniProtKB">
        <authorList>
            <consortium name="Ensembl"/>
        </authorList>
    </citation>
    <scope>IDENTIFICATION</scope>
</reference>
<feature type="compositionally biased region" description="Basic and acidic residues" evidence="12">
    <location>
        <begin position="342"/>
        <end position="358"/>
    </location>
</feature>
<dbReference type="Gene3D" id="3.30.160.60">
    <property type="entry name" value="Classic Zinc Finger"/>
    <property type="match status" value="13"/>
</dbReference>
<dbReference type="InterPro" id="IPR050636">
    <property type="entry name" value="C2H2-ZF_domain-containing"/>
</dbReference>
<dbReference type="FunFam" id="3.30.160.60:FF:000446">
    <property type="entry name" value="Zinc finger protein"/>
    <property type="match status" value="1"/>
</dbReference>
<dbReference type="GeneTree" id="ENSGT00940000161688"/>
<feature type="domain" description="C2H2-type" evidence="13">
    <location>
        <begin position="204"/>
        <end position="231"/>
    </location>
</feature>
<evidence type="ECO:0000256" key="8">
    <source>
        <dbReference type="ARBA" id="ARBA00023125"/>
    </source>
</evidence>
<keyword evidence="4" id="KW-0677">Repeat</keyword>
<reference evidence="15 16" key="1">
    <citation type="submission" date="2009-12" db="EMBL/GenBank/DDBJ databases">
        <title>The Genome Sequence of Anolis carolinensis (Green Anole Lizard).</title>
        <authorList>
            <consortium name="The Genome Sequencing Platform"/>
            <person name="Di Palma F."/>
            <person name="Alfoldi J."/>
            <person name="Heiman D."/>
            <person name="Young S."/>
            <person name="Grabherr M."/>
            <person name="Johnson J."/>
            <person name="Lander E.S."/>
            <person name="Lindblad-Toh K."/>
        </authorList>
    </citation>
    <scope>NUCLEOTIDE SEQUENCE [LARGE SCALE GENOMIC DNA]</scope>
    <source>
        <strain evidence="15 16">JBL SC #1</strain>
    </source>
</reference>
<dbReference type="PROSITE" id="PS50157">
    <property type="entry name" value="ZINC_FINGER_C2H2_2"/>
    <property type="match status" value="15"/>
</dbReference>
<feature type="compositionally biased region" description="Basic residues" evidence="12">
    <location>
        <begin position="436"/>
        <end position="447"/>
    </location>
</feature>
<comment type="similarity">
    <text evidence="2">Belongs to the krueppel C2H2-type zinc-finger protein family.</text>
</comment>
<feature type="domain" description="C2H2-type" evidence="13">
    <location>
        <begin position="279"/>
        <end position="306"/>
    </location>
</feature>
<evidence type="ECO:0000256" key="9">
    <source>
        <dbReference type="ARBA" id="ARBA00023163"/>
    </source>
</evidence>
<name>R4GBZ1_ANOCA</name>
<feature type="domain" description="C2H2-type" evidence="13">
    <location>
        <begin position="411"/>
        <end position="438"/>
    </location>
</feature>
<evidence type="ECO:0000259" key="13">
    <source>
        <dbReference type="PROSITE" id="PS50157"/>
    </source>
</evidence>
<feature type="region of interest" description="Disordered" evidence="12">
    <location>
        <begin position="326"/>
        <end position="379"/>
    </location>
</feature>
<evidence type="ECO:0000313" key="15">
    <source>
        <dbReference type="Ensembl" id="ENSACAP00000022839.1"/>
    </source>
</evidence>
<dbReference type="eggNOG" id="KOG1721">
    <property type="taxonomic scope" value="Eukaryota"/>
</dbReference>
<accession>R4GBZ1</accession>
<keyword evidence="5 11" id="KW-0863">Zinc-finger</keyword>
<evidence type="ECO:0000256" key="2">
    <source>
        <dbReference type="ARBA" id="ARBA00006991"/>
    </source>
</evidence>
<feature type="compositionally biased region" description="Polar residues" evidence="12">
    <location>
        <begin position="112"/>
        <end position="125"/>
    </location>
</feature>
<feature type="region of interest" description="Disordered" evidence="12">
    <location>
        <begin position="248"/>
        <end position="276"/>
    </location>
</feature>
<dbReference type="SMART" id="SM00355">
    <property type="entry name" value="ZnF_C2H2"/>
    <property type="match status" value="16"/>
</dbReference>
<feature type="domain" description="C2H2-type" evidence="13">
    <location>
        <begin position="232"/>
        <end position="259"/>
    </location>
</feature>
<dbReference type="AlphaFoldDB" id="R4GBZ1"/>
<evidence type="ECO:0000256" key="1">
    <source>
        <dbReference type="ARBA" id="ARBA00004123"/>
    </source>
</evidence>
<feature type="domain" description="C2H2-type" evidence="13">
    <location>
        <begin position="589"/>
        <end position="616"/>
    </location>
</feature>
<keyword evidence="9" id="KW-0804">Transcription</keyword>
<dbReference type="SUPFAM" id="SSF57667">
    <property type="entry name" value="beta-beta-alpha zinc fingers"/>
    <property type="match status" value="8"/>
</dbReference>
<evidence type="ECO:0000256" key="6">
    <source>
        <dbReference type="ARBA" id="ARBA00022833"/>
    </source>
</evidence>
<dbReference type="GO" id="GO:0006355">
    <property type="term" value="P:regulation of DNA-templated transcription"/>
    <property type="evidence" value="ECO:0007669"/>
    <property type="project" value="InterPro"/>
</dbReference>
<keyword evidence="6" id="KW-0862">Zinc</keyword>
<dbReference type="Bgee" id="ENSACAG00000029547">
    <property type="expression patterns" value="Expressed in dewlap and 2 other cell types or tissues"/>
</dbReference>
<feature type="domain" description="KRAB" evidence="14">
    <location>
        <begin position="11"/>
        <end position="86"/>
    </location>
</feature>
<dbReference type="GO" id="GO:0008270">
    <property type="term" value="F:zinc ion binding"/>
    <property type="evidence" value="ECO:0007669"/>
    <property type="project" value="UniProtKB-KW"/>
</dbReference>
<evidence type="ECO:0000256" key="5">
    <source>
        <dbReference type="ARBA" id="ARBA00022771"/>
    </source>
</evidence>
<dbReference type="PROSITE" id="PS00028">
    <property type="entry name" value="ZINC_FINGER_C2H2_1"/>
    <property type="match status" value="15"/>
</dbReference>
<feature type="domain" description="C2H2-type" evidence="13">
    <location>
        <begin position="514"/>
        <end position="541"/>
    </location>
</feature>
<feature type="region of interest" description="Disordered" evidence="12">
    <location>
        <begin position="112"/>
        <end position="134"/>
    </location>
</feature>
<gene>
    <name evidence="15" type="primary">LOC103278006</name>
</gene>
<dbReference type="GO" id="GO:0005634">
    <property type="term" value="C:nucleus"/>
    <property type="evidence" value="ECO:0007669"/>
    <property type="project" value="UniProtKB-SubCell"/>
</dbReference>
<feature type="region of interest" description="Disordered" evidence="12">
    <location>
        <begin position="436"/>
        <end position="468"/>
    </location>
</feature>
<feature type="domain" description="C2H2-type" evidence="13">
    <location>
        <begin position="671"/>
        <end position="700"/>
    </location>
</feature>
<keyword evidence="16" id="KW-1185">Reference proteome</keyword>
<feature type="domain" description="C2H2-type" evidence="13">
    <location>
        <begin position="1105"/>
        <end position="1132"/>
    </location>
</feature>
<evidence type="ECO:0000256" key="4">
    <source>
        <dbReference type="ARBA" id="ARBA00022737"/>
    </source>
</evidence>
<evidence type="ECO:0000313" key="16">
    <source>
        <dbReference type="Proteomes" id="UP000001646"/>
    </source>
</evidence>
<dbReference type="FunFam" id="3.30.160.60:FF:000123">
    <property type="entry name" value="transcriptional repressor CTCF isoform X1"/>
    <property type="match status" value="1"/>
</dbReference>
<evidence type="ECO:0000256" key="12">
    <source>
        <dbReference type="SAM" id="MobiDB-lite"/>
    </source>
</evidence>
<feature type="domain" description="C2H2-type" evidence="13">
    <location>
        <begin position="1133"/>
        <end position="1160"/>
    </location>
</feature>
<keyword evidence="8" id="KW-0238">DNA-binding</keyword>
<dbReference type="PANTHER" id="PTHR47772">
    <property type="entry name" value="ZINC FINGER PROTEIN 200"/>
    <property type="match status" value="1"/>
</dbReference>
<dbReference type="FunFam" id="3.30.160.60:FF:000202">
    <property type="entry name" value="Zinc finger protein 574"/>
    <property type="match status" value="1"/>
</dbReference>
<feature type="domain" description="C2H2-type" evidence="13">
    <location>
        <begin position="307"/>
        <end position="334"/>
    </location>
</feature>
<evidence type="ECO:0000256" key="7">
    <source>
        <dbReference type="ARBA" id="ARBA00023015"/>
    </source>
</evidence>
<sequence length="1224" mass="140705">MAVVDLAQVPEAFVEVTVHSNELHCSLVGRCRRALCKKAMQEKYRNMTSFGGFPVHTSDLLSRLKRLNRGEEAWVPDLQSSDESADEGPVKPTLKRWPKGGVWWDRYRSPTAYPSSSESTLTGDEQGSEAEDEKLQHASYRQAILCGNLVDISKENRSNSLKEKEACRNGSQLKKPPQSHLGKLMVNLADASDKEKAVGEEPQNTCLSCNTAFKSKLSLSNHLRIHANENPYECSSCGETFTAKKKLVKHLRSHEEKKSSKSPSSSTKHQNNPSEKMPYKCLECSMRFMTKDQLLVHQKKHGAKRPHICPECGTAFIQKPHLNRHLKTHQRQKMDNPPEDEKEAKGEDSPETPEKESSADPVCEPTVSPESPTKDQEDQTDLYKCQICGRCLRSKSLLVDHERIHSEKKPYPCSYCNKSFHLKHVWLQHETIHKRPTNGYKKGRRRPSSGSKMLQKESEDPIGGKIAAHSSEVVPHSRRNVPRLLYQCQYCGKSLSTIVTLADHEKLHIEEKPYKCHECAESFVRKCNLIQHQKIHSQQGPLNPSKYLTRWRLKSHHTEQKHYTSLGHGITHNMCHFRDPKTFMEGKYYKCQHCKKYLKTKSSLVNHKIIHKRKTYQCVECKKSSQKQHLFSHHKKHKRKKLSVCSVSKQKLSKKCLPTSLKHGKWCRRKLTCCCHHCERSFNCNYTLCRHKSGHSGHRFVACRKGFFQTSHQKKHEMIHLKKETSSITGENNVLQDSGEEKIKPQEVLRARSKVGTLEDSERGKRHVQVQAKLSRTPTNNVLHSHGEAEVLVKKVVKPERNLRRQNIAILHYRQNKCYTHQQLQPKKHSKKKHLQTCKKEKICSDLQLRSQAPPQRKSKREKHLPSWWARFGFCQQEEITPRTKSPKAKVCNDVKDCSSPQKSPSATVPFGLLKNTTKSCRPENLCFSLSPYRTFSRESKMETSERIVQGSSVYLEQQKGLQKVLERKRGDPQRCNSDVYEPLLSKSNAPQNCEGINPTEAVQNTVSQKQEKLSRQQPEVQLMPSEAVGNPTPQSHRGGRSCSEPVRTTLCEVQSRAPAKEMVTQHQPEETPTKHVCTQCMKSFWSEKNLLLHEAIHKGNNRPFGCTRCDKSFYAIHSLYVHMRVHTVEKPFKCSKCDFRCNVSSNLRRHKKTHVLEKPFPCLQCEESFWFSHSLFAHLKIHSVKEPYKCPECEQMFSRKSLLKQHRKSKHHSGAISACSDTR</sequence>
<feature type="domain" description="C2H2-type" evidence="13">
    <location>
        <begin position="486"/>
        <end position="513"/>
    </location>
</feature>
<dbReference type="PANTHER" id="PTHR47772:SF15">
    <property type="entry name" value="REDUCED EXPRESSION 2-RELATED"/>
    <property type="match status" value="1"/>
</dbReference>
<evidence type="ECO:0000256" key="3">
    <source>
        <dbReference type="ARBA" id="ARBA00022723"/>
    </source>
</evidence>
<dbReference type="InterPro" id="IPR001909">
    <property type="entry name" value="KRAB"/>
</dbReference>
<keyword evidence="7" id="KW-0805">Transcription regulation</keyword>
<feature type="domain" description="C2H2-type" evidence="13">
    <location>
        <begin position="1161"/>
        <end position="1188"/>
    </location>
</feature>
<dbReference type="HOGENOM" id="CLU_002678_17_1_1"/>
<dbReference type="GO" id="GO:0003677">
    <property type="term" value="F:DNA binding"/>
    <property type="evidence" value="ECO:0007669"/>
    <property type="project" value="UniProtKB-KW"/>
</dbReference>
<dbReference type="FunFam" id="3.30.160.60:FF:000110">
    <property type="entry name" value="Zinc finger protein-like"/>
    <property type="match status" value="1"/>
</dbReference>
<evidence type="ECO:0000259" key="14">
    <source>
        <dbReference type="PROSITE" id="PS50805"/>
    </source>
</evidence>
<protein>
    <submittedName>
        <fullName evidence="15">Uncharacterized protein</fullName>
    </submittedName>
</protein>
<feature type="domain" description="C2H2-type" evidence="13">
    <location>
        <begin position="1189"/>
        <end position="1218"/>
    </location>
</feature>
<evidence type="ECO:0000256" key="10">
    <source>
        <dbReference type="ARBA" id="ARBA00023242"/>
    </source>
</evidence>
<evidence type="ECO:0000256" key="11">
    <source>
        <dbReference type="PROSITE-ProRule" id="PRU00042"/>
    </source>
</evidence>
<dbReference type="InterPro" id="IPR013087">
    <property type="entry name" value="Znf_C2H2_type"/>
</dbReference>
<dbReference type="Pfam" id="PF00096">
    <property type="entry name" value="zf-C2H2"/>
    <property type="match status" value="6"/>
</dbReference>
<dbReference type="FunFam" id="3.30.160.60:FF:002343">
    <property type="entry name" value="Zinc finger protein 33A"/>
    <property type="match status" value="1"/>
</dbReference>
<dbReference type="OrthoDB" id="6077919at2759"/>
<dbReference type="GeneID" id="103278006"/>
<reference evidence="15" key="3">
    <citation type="submission" date="2025-09" db="UniProtKB">
        <authorList>
            <consortium name="Ensembl"/>
        </authorList>
    </citation>
    <scope>IDENTIFICATION</scope>
</reference>
<dbReference type="FunFam" id="3.30.160.60:FF:000100">
    <property type="entry name" value="Zinc finger 45-like"/>
    <property type="match status" value="1"/>
</dbReference>
<dbReference type="InterPro" id="IPR036236">
    <property type="entry name" value="Znf_C2H2_sf"/>
</dbReference>
<keyword evidence="3" id="KW-0479">Metal-binding</keyword>
<dbReference type="FunFam" id="3.30.160.60:FF:005105">
    <property type="match status" value="1"/>
</dbReference>
<proteinExistence type="inferred from homology"/>
<organism evidence="15 16">
    <name type="scientific">Anolis carolinensis</name>
    <name type="common">Green anole</name>
    <name type="synonym">American chameleon</name>
    <dbReference type="NCBI Taxonomy" id="28377"/>
    <lineage>
        <taxon>Eukaryota</taxon>
        <taxon>Metazoa</taxon>
        <taxon>Chordata</taxon>
        <taxon>Craniata</taxon>
        <taxon>Vertebrata</taxon>
        <taxon>Euteleostomi</taxon>
        <taxon>Lepidosauria</taxon>
        <taxon>Squamata</taxon>
        <taxon>Bifurcata</taxon>
        <taxon>Unidentata</taxon>
        <taxon>Episquamata</taxon>
        <taxon>Toxicofera</taxon>
        <taxon>Iguania</taxon>
        <taxon>Dactyloidae</taxon>
        <taxon>Anolis</taxon>
    </lineage>
</organism>
<comment type="subcellular location">
    <subcellularLocation>
        <location evidence="1">Nucleus</location>
    </subcellularLocation>
</comment>
<feature type="domain" description="C2H2-type" evidence="13">
    <location>
        <begin position="383"/>
        <end position="410"/>
    </location>
</feature>
<keyword evidence="10" id="KW-0539">Nucleus</keyword>